<sequence length="294" mass="30284">MVSNDQLVTANALFPTLGTTCASIAAALGIGTQKIFGNTDPVNAGLIVCGIGLALSAAFVGTTIMPARVLGPDGLTGRVRDALANVLSGLIDGSRALRQQPNAIRAIIAVCCQRFAFGILTVHVLLLARNVWNLSSDPDGAVTDFGLAAGSAALGAALAAILSALVLNRDSDLAHGQHKKLTETAAVATAFTIVGAFVGLSSNSRAQVLLTAALISFSGQLLKISADTAIQQRIDDAHRGRVFSLFDMILNVSIVSGICLYALTEALRTNIVPTQIVISLALVGAAISSARTWR</sequence>
<dbReference type="PANTHER" id="PTHR23513">
    <property type="entry name" value="INTEGRAL MEMBRANE EFFLUX PROTEIN-RELATED"/>
    <property type="match status" value="1"/>
</dbReference>
<keyword evidence="2" id="KW-1003">Cell membrane</keyword>
<organism evidence="7">
    <name type="scientific">freshwater metagenome</name>
    <dbReference type="NCBI Taxonomy" id="449393"/>
    <lineage>
        <taxon>unclassified sequences</taxon>
        <taxon>metagenomes</taxon>
        <taxon>ecological metagenomes</taxon>
    </lineage>
</organism>
<keyword evidence="4 6" id="KW-1133">Transmembrane helix</keyword>
<feature type="transmembrane region" description="Helical" evidence="6">
    <location>
        <begin position="44"/>
        <end position="70"/>
    </location>
</feature>
<protein>
    <submittedName>
        <fullName evidence="7">Unannotated protein</fullName>
    </submittedName>
</protein>
<feature type="transmembrane region" description="Helical" evidence="6">
    <location>
        <begin position="145"/>
        <end position="168"/>
    </location>
</feature>
<feature type="transmembrane region" description="Helical" evidence="6">
    <location>
        <begin position="242"/>
        <end position="263"/>
    </location>
</feature>
<gene>
    <name evidence="7" type="ORF">UFOPK3770_01129</name>
</gene>
<proteinExistence type="predicted"/>
<dbReference type="Gene3D" id="1.20.1250.20">
    <property type="entry name" value="MFS general substrate transporter like domains"/>
    <property type="match status" value="1"/>
</dbReference>
<feature type="transmembrane region" description="Helical" evidence="6">
    <location>
        <begin position="275"/>
        <end position="293"/>
    </location>
</feature>
<dbReference type="GO" id="GO:0005886">
    <property type="term" value="C:plasma membrane"/>
    <property type="evidence" value="ECO:0007669"/>
    <property type="project" value="UniProtKB-SubCell"/>
</dbReference>
<dbReference type="SUPFAM" id="SSF103473">
    <property type="entry name" value="MFS general substrate transporter"/>
    <property type="match status" value="1"/>
</dbReference>
<evidence type="ECO:0000256" key="2">
    <source>
        <dbReference type="ARBA" id="ARBA00022475"/>
    </source>
</evidence>
<evidence type="ECO:0000256" key="5">
    <source>
        <dbReference type="ARBA" id="ARBA00023136"/>
    </source>
</evidence>
<keyword evidence="5 6" id="KW-0472">Membrane</keyword>
<comment type="subcellular location">
    <subcellularLocation>
        <location evidence="1">Cell membrane</location>
        <topology evidence="1">Multi-pass membrane protein</topology>
    </subcellularLocation>
</comment>
<name>A0A6J5ZK20_9ZZZZ</name>
<feature type="transmembrane region" description="Helical" evidence="6">
    <location>
        <begin position="103"/>
        <end position="125"/>
    </location>
</feature>
<evidence type="ECO:0000256" key="6">
    <source>
        <dbReference type="SAM" id="Phobius"/>
    </source>
</evidence>
<dbReference type="InterPro" id="IPR036259">
    <property type="entry name" value="MFS_trans_sf"/>
</dbReference>
<dbReference type="AlphaFoldDB" id="A0A6J5ZK20"/>
<evidence type="ECO:0000256" key="4">
    <source>
        <dbReference type="ARBA" id="ARBA00022989"/>
    </source>
</evidence>
<reference evidence="7" key="1">
    <citation type="submission" date="2020-05" db="EMBL/GenBank/DDBJ databases">
        <authorList>
            <person name="Chiriac C."/>
            <person name="Salcher M."/>
            <person name="Ghai R."/>
            <person name="Kavagutti S V."/>
        </authorList>
    </citation>
    <scope>NUCLEOTIDE SEQUENCE</scope>
</reference>
<dbReference type="EMBL" id="CAESAJ010000152">
    <property type="protein sequence ID" value="CAB4342964.1"/>
    <property type="molecule type" value="Genomic_DNA"/>
</dbReference>
<evidence type="ECO:0000256" key="1">
    <source>
        <dbReference type="ARBA" id="ARBA00004651"/>
    </source>
</evidence>
<evidence type="ECO:0000313" key="7">
    <source>
        <dbReference type="EMBL" id="CAB4342964.1"/>
    </source>
</evidence>
<feature type="transmembrane region" description="Helical" evidence="6">
    <location>
        <begin position="12"/>
        <end position="32"/>
    </location>
</feature>
<accession>A0A6J5ZK20</accession>
<keyword evidence="3 6" id="KW-0812">Transmembrane</keyword>
<dbReference type="PANTHER" id="PTHR23513:SF17">
    <property type="entry name" value="MEMBRANE PROTEIN"/>
    <property type="match status" value="1"/>
</dbReference>
<evidence type="ECO:0000256" key="3">
    <source>
        <dbReference type="ARBA" id="ARBA00022692"/>
    </source>
</evidence>